<evidence type="ECO:0000313" key="2">
    <source>
        <dbReference type="Proteomes" id="UP000295210"/>
    </source>
</evidence>
<sequence>MAMIDVFYQGEQLGEVQHLALEGSSTFGVLQAAVREKHGIVYETFLFLENGEEVIEELVCIADHARGGNLKVHVHRCRHVEVTVGFNGRVVEHRFSPAATVAKIKRWAAEEKFGMTPEEAGEHVLQIAGTHDRPAPGTHVGALTDGRVCGVAFDLVPDERVNGASEAGA</sequence>
<keyword evidence="2" id="KW-1185">Reference proteome</keyword>
<gene>
    <name evidence="1" type="ORF">C7378_1053</name>
</gene>
<dbReference type="Proteomes" id="UP000295210">
    <property type="component" value="Unassembled WGS sequence"/>
</dbReference>
<protein>
    <submittedName>
        <fullName evidence="1">Uncharacterized protein</fullName>
    </submittedName>
</protein>
<dbReference type="RefSeq" id="WP_131992938.1">
    <property type="nucleotide sequence ID" value="NZ_SMGK01000002.1"/>
</dbReference>
<evidence type="ECO:0000313" key="1">
    <source>
        <dbReference type="EMBL" id="TCK73440.1"/>
    </source>
</evidence>
<comment type="caution">
    <text evidence="1">The sequence shown here is derived from an EMBL/GenBank/DDBJ whole genome shotgun (WGS) entry which is preliminary data.</text>
</comment>
<name>A0A4R1L8E0_9BACT</name>
<dbReference type="EMBL" id="SMGK01000002">
    <property type="protein sequence ID" value="TCK73440.1"/>
    <property type="molecule type" value="Genomic_DNA"/>
</dbReference>
<dbReference type="OrthoDB" id="6057563at2"/>
<accession>A0A4R1L8E0</accession>
<dbReference type="AlphaFoldDB" id="A0A4R1L8E0"/>
<organism evidence="1 2">
    <name type="scientific">Acidipila rosea</name>
    <dbReference type="NCBI Taxonomy" id="768535"/>
    <lineage>
        <taxon>Bacteria</taxon>
        <taxon>Pseudomonadati</taxon>
        <taxon>Acidobacteriota</taxon>
        <taxon>Terriglobia</taxon>
        <taxon>Terriglobales</taxon>
        <taxon>Acidobacteriaceae</taxon>
        <taxon>Acidipila</taxon>
    </lineage>
</organism>
<proteinExistence type="predicted"/>
<reference evidence="1 2" key="1">
    <citation type="submission" date="2019-03" db="EMBL/GenBank/DDBJ databases">
        <title>Genomic Encyclopedia of Type Strains, Phase IV (KMG-IV): sequencing the most valuable type-strain genomes for metagenomic binning, comparative biology and taxonomic classification.</title>
        <authorList>
            <person name="Goeker M."/>
        </authorList>
    </citation>
    <scope>NUCLEOTIDE SEQUENCE [LARGE SCALE GENOMIC DNA]</scope>
    <source>
        <strain evidence="1 2">DSM 103428</strain>
    </source>
</reference>